<dbReference type="PANTHER" id="PTHR47683">
    <property type="entry name" value="PSEUDOURIDINE SYNTHASE FAMILY PROTEIN-RELATED"/>
    <property type="match status" value="1"/>
</dbReference>
<gene>
    <name evidence="7" type="ORF">C7959_10998</name>
</gene>
<dbReference type="SMART" id="SM00363">
    <property type="entry name" value="S4"/>
    <property type="match status" value="1"/>
</dbReference>
<dbReference type="InterPro" id="IPR018496">
    <property type="entry name" value="PsdUridine_synth_RsuA/RluB_CS"/>
</dbReference>
<dbReference type="PROSITE" id="PS50889">
    <property type="entry name" value="S4"/>
    <property type="match status" value="1"/>
</dbReference>
<reference evidence="7 8" key="1">
    <citation type="submission" date="2019-03" db="EMBL/GenBank/DDBJ databases">
        <title>Subsurface microbial communities from deep shales in Ohio and West Virginia, USA.</title>
        <authorList>
            <person name="Wrighton K."/>
        </authorList>
    </citation>
    <scope>NUCLEOTIDE SEQUENCE [LARGE SCALE GENOMIC DNA]</scope>
    <source>
        <strain evidence="7 8">MSL 6dP</strain>
    </source>
</reference>
<dbReference type="CDD" id="cd02870">
    <property type="entry name" value="PseudoU_synth_RsuA_like"/>
    <property type="match status" value="1"/>
</dbReference>
<dbReference type="InterPro" id="IPR042092">
    <property type="entry name" value="PsdUridine_s_RsuA/RluB/E/F_cat"/>
</dbReference>
<dbReference type="Pfam" id="PF01479">
    <property type="entry name" value="S4"/>
    <property type="match status" value="1"/>
</dbReference>
<dbReference type="FunFam" id="3.30.70.1560:FF:000001">
    <property type="entry name" value="Pseudouridine synthase"/>
    <property type="match status" value="1"/>
</dbReference>
<dbReference type="GO" id="GO:0120159">
    <property type="term" value="F:rRNA pseudouridine synthase activity"/>
    <property type="evidence" value="ECO:0007669"/>
    <property type="project" value="UniProtKB-ARBA"/>
</dbReference>
<comment type="similarity">
    <text evidence="1 5">Belongs to the pseudouridine synthase RsuA family.</text>
</comment>
<comment type="caution">
    <text evidence="7">The sequence shown here is derived from an EMBL/GenBank/DDBJ whole genome shotgun (WGS) entry which is preliminary data.</text>
</comment>
<dbReference type="InterPro" id="IPR002942">
    <property type="entry name" value="S4_RNA-bd"/>
</dbReference>
<dbReference type="GO" id="GO:0003723">
    <property type="term" value="F:RNA binding"/>
    <property type="evidence" value="ECO:0007669"/>
    <property type="project" value="UniProtKB-KW"/>
</dbReference>
<dbReference type="PROSITE" id="PS01149">
    <property type="entry name" value="PSI_RSU"/>
    <property type="match status" value="1"/>
</dbReference>
<dbReference type="PANTHER" id="PTHR47683:SF2">
    <property type="entry name" value="RNA-BINDING S4 DOMAIN-CONTAINING PROTEIN"/>
    <property type="match status" value="1"/>
</dbReference>
<dbReference type="STRING" id="926561.GCA_000379025_02932"/>
<evidence type="ECO:0000313" key="8">
    <source>
        <dbReference type="Proteomes" id="UP000295832"/>
    </source>
</evidence>
<organism evidence="7 8">
    <name type="scientific">Orenia marismortui</name>
    <dbReference type="NCBI Taxonomy" id="46469"/>
    <lineage>
        <taxon>Bacteria</taxon>
        <taxon>Bacillati</taxon>
        <taxon>Bacillota</taxon>
        <taxon>Clostridia</taxon>
        <taxon>Halanaerobiales</taxon>
        <taxon>Halobacteroidaceae</taxon>
        <taxon>Orenia</taxon>
    </lineage>
</organism>
<evidence type="ECO:0000256" key="5">
    <source>
        <dbReference type="RuleBase" id="RU003887"/>
    </source>
</evidence>
<keyword evidence="3 5" id="KW-0413">Isomerase</keyword>
<evidence type="ECO:0000256" key="1">
    <source>
        <dbReference type="ARBA" id="ARBA00008348"/>
    </source>
</evidence>
<dbReference type="SUPFAM" id="SSF55174">
    <property type="entry name" value="Alpha-L RNA-binding motif"/>
    <property type="match status" value="1"/>
</dbReference>
<dbReference type="AlphaFoldDB" id="A0A4R8H997"/>
<dbReference type="NCBIfam" id="TIGR00093">
    <property type="entry name" value="pseudouridine synthase"/>
    <property type="match status" value="1"/>
</dbReference>
<dbReference type="GO" id="GO:0005829">
    <property type="term" value="C:cytosol"/>
    <property type="evidence" value="ECO:0007669"/>
    <property type="project" value="UniProtKB-ARBA"/>
</dbReference>
<keyword evidence="8" id="KW-1185">Reference proteome</keyword>
<sequence length="243" mass="27142">MERLQKVMAKAGVASRRKSEEIIKAGRVKVNNKVVTELGTKVDPSKDNIEVDGEAITKEKLVYILLNKPKNCITTADDPKGRQTVLDIINIKQRVYPVGRLDYDTEGLLLLTNDGEVAYGLTHPSHQVSKKYLATVQGVPNDAKLKALERGIQLSDGWTAPAKAELVVEFNDKSIVSLEIHEGRKHQVKRMCKSVGHPVLELKRIKMGPLELDEDLKVGTYRFLNKAEINKLKKIAKQVKENG</sequence>
<dbReference type="InterPro" id="IPR000748">
    <property type="entry name" value="PsdUridine_synth_RsuA/RluB/E/F"/>
</dbReference>
<dbReference type="SUPFAM" id="SSF55120">
    <property type="entry name" value="Pseudouridine synthase"/>
    <property type="match status" value="1"/>
</dbReference>
<dbReference type="Proteomes" id="UP000295832">
    <property type="component" value="Unassembled WGS sequence"/>
</dbReference>
<dbReference type="InterPro" id="IPR006145">
    <property type="entry name" value="PsdUridine_synth_RsuA/RluA"/>
</dbReference>
<dbReference type="CDD" id="cd00165">
    <property type="entry name" value="S4"/>
    <property type="match status" value="1"/>
</dbReference>
<dbReference type="FunFam" id="3.10.290.10:FF:000003">
    <property type="entry name" value="Pseudouridine synthase"/>
    <property type="match status" value="1"/>
</dbReference>
<evidence type="ECO:0000256" key="3">
    <source>
        <dbReference type="ARBA" id="ARBA00023235"/>
    </source>
</evidence>
<dbReference type="Pfam" id="PF00849">
    <property type="entry name" value="PseudoU_synth_2"/>
    <property type="match status" value="1"/>
</dbReference>
<dbReference type="InterPro" id="IPR020094">
    <property type="entry name" value="TruA/RsuA/RluB/E/F_N"/>
</dbReference>
<evidence type="ECO:0000256" key="2">
    <source>
        <dbReference type="ARBA" id="ARBA00022884"/>
    </source>
</evidence>
<dbReference type="Gene3D" id="3.10.290.10">
    <property type="entry name" value="RNA-binding S4 domain"/>
    <property type="match status" value="1"/>
</dbReference>
<dbReference type="Gene3D" id="3.30.70.1560">
    <property type="entry name" value="Alpha-L RNA-binding motif"/>
    <property type="match status" value="1"/>
</dbReference>
<dbReference type="GO" id="GO:0000455">
    <property type="term" value="P:enzyme-directed rRNA pseudouridine synthesis"/>
    <property type="evidence" value="ECO:0007669"/>
    <property type="project" value="UniProtKB-ARBA"/>
</dbReference>
<dbReference type="Gene3D" id="3.30.70.580">
    <property type="entry name" value="Pseudouridine synthase I, catalytic domain, N-terminal subdomain"/>
    <property type="match status" value="1"/>
</dbReference>
<dbReference type="EC" id="5.4.99.-" evidence="5"/>
<accession>A0A4R8H997</accession>
<proteinExistence type="inferred from homology"/>
<dbReference type="RefSeq" id="WP_134116257.1">
    <property type="nucleotide sequence ID" value="NZ_SOEG01000009.1"/>
</dbReference>
<evidence type="ECO:0000313" key="7">
    <source>
        <dbReference type="EMBL" id="TDX51974.1"/>
    </source>
</evidence>
<feature type="domain" description="RNA-binding S4" evidence="6">
    <location>
        <begin position="2"/>
        <end position="62"/>
    </location>
</feature>
<dbReference type="InterPro" id="IPR020103">
    <property type="entry name" value="PsdUridine_synth_cat_dom_sf"/>
</dbReference>
<dbReference type="InterPro" id="IPR036986">
    <property type="entry name" value="S4_RNA-bd_sf"/>
</dbReference>
<evidence type="ECO:0000259" key="6">
    <source>
        <dbReference type="SMART" id="SM00363"/>
    </source>
</evidence>
<evidence type="ECO:0000256" key="4">
    <source>
        <dbReference type="PROSITE-ProRule" id="PRU00182"/>
    </source>
</evidence>
<dbReference type="InterPro" id="IPR050343">
    <property type="entry name" value="RsuA_PseudoU_synthase"/>
</dbReference>
<keyword evidence="2 4" id="KW-0694">RNA-binding</keyword>
<protein>
    <recommendedName>
        <fullName evidence="5">Pseudouridine synthase</fullName>
        <ecNumber evidence="5">5.4.99.-</ecNumber>
    </recommendedName>
</protein>
<name>A0A4R8H997_9FIRM</name>
<dbReference type="EMBL" id="SOEG01000009">
    <property type="protein sequence ID" value="TDX51974.1"/>
    <property type="molecule type" value="Genomic_DNA"/>
</dbReference>